<keyword evidence="2" id="KW-1185">Reference proteome</keyword>
<dbReference type="RefSeq" id="WP_188975877.1">
    <property type="nucleotide sequence ID" value="NZ_BMPG01000001.1"/>
</dbReference>
<comment type="caution">
    <text evidence="1">The sequence shown here is derived from an EMBL/GenBank/DDBJ whole genome shotgun (WGS) entry which is preliminary data.</text>
</comment>
<sequence length="140" mass="15731">MSDAANEDLYQRAAALLEPGDIELHGAVIHTNLGPEEESMMHQVTLDAGDVISAHVAEEDTYIYSGNDDDRFGVNQHHGLTLSNDEFVWECQQLMRETKYDVVIYWEATDDAEHRAIVSELAETLDADVVGVTEDDYFRV</sequence>
<name>A0A830FG00_9EURY</name>
<dbReference type="OrthoDB" id="337273at2157"/>
<dbReference type="AlphaFoldDB" id="A0A830FG00"/>
<organism evidence="1 2">
    <name type="scientific">Halocalculus aciditolerans</name>
    <dbReference type="NCBI Taxonomy" id="1383812"/>
    <lineage>
        <taxon>Archaea</taxon>
        <taxon>Methanobacteriati</taxon>
        <taxon>Methanobacteriota</taxon>
        <taxon>Stenosarchaea group</taxon>
        <taxon>Halobacteria</taxon>
        <taxon>Halobacteriales</taxon>
        <taxon>Halobacteriaceae</taxon>
        <taxon>Halocalculus</taxon>
    </lineage>
</organism>
<dbReference type="EMBL" id="BMPG01000001">
    <property type="protein sequence ID" value="GGL51283.1"/>
    <property type="molecule type" value="Genomic_DNA"/>
</dbReference>
<protein>
    <submittedName>
        <fullName evidence="1">Uncharacterized protein</fullName>
    </submittedName>
</protein>
<evidence type="ECO:0000313" key="2">
    <source>
        <dbReference type="Proteomes" id="UP000607197"/>
    </source>
</evidence>
<gene>
    <name evidence="1" type="ORF">GCM10009039_06950</name>
</gene>
<reference evidence="1" key="1">
    <citation type="journal article" date="2014" name="Int. J. Syst. Evol. Microbiol.">
        <title>Complete genome sequence of Corynebacterium casei LMG S-19264T (=DSM 44701T), isolated from a smear-ripened cheese.</title>
        <authorList>
            <consortium name="US DOE Joint Genome Institute (JGI-PGF)"/>
            <person name="Walter F."/>
            <person name="Albersmeier A."/>
            <person name="Kalinowski J."/>
            <person name="Ruckert C."/>
        </authorList>
    </citation>
    <scope>NUCLEOTIDE SEQUENCE</scope>
    <source>
        <strain evidence="1">JCM 19596</strain>
    </source>
</reference>
<evidence type="ECO:0000313" key="1">
    <source>
        <dbReference type="EMBL" id="GGL51283.1"/>
    </source>
</evidence>
<reference evidence="1" key="2">
    <citation type="submission" date="2020-09" db="EMBL/GenBank/DDBJ databases">
        <authorList>
            <person name="Sun Q."/>
            <person name="Ohkuma M."/>
        </authorList>
    </citation>
    <scope>NUCLEOTIDE SEQUENCE</scope>
    <source>
        <strain evidence="1">JCM 19596</strain>
    </source>
</reference>
<accession>A0A830FG00</accession>
<dbReference type="InterPro" id="IPR043927">
    <property type="entry name" value="DUF5778"/>
</dbReference>
<proteinExistence type="predicted"/>
<dbReference type="Pfam" id="PF19090">
    <property type="entry name" value="DUF5778"/>
    <property type="match status" value="1"/>
</dbReference>
<dbReference type="Proteomes" id="UP000607197">
    <property type="component" value="Unassembled WGS sequence"/>
</dbReference>